<dbReference type="AlphaFoldDB" id="A0A0A7GFX7"/>
<organism evidence="2 3">
    <name type="scientific">Geoglobus acetivorans</name>
    <dbReference type="NCBI Taxonomy" id="565033"/>
    <lineage>
        <taxon>Archaea</taxon>
        <taxon>Methanobacteriati</taxon>
        <taxon>Methanobacteriota</taxon>
        <taxon>Archaeoglobi</taxon>
        <taxon>Archaeoglobales</taxon>
        <taxon>Archaeoglobaceae</taxon>
        <taxon>Geoglobus</taxon>
    </lineage>
</organism>
<name>A0A0A7GFX7_GEOAI</name>
<reference evidence="2 3" key="1">
    <citation type="journal article" date="2015" name="Appl. Environ. Microbiol.">
        <title>The Geoglobus acetivorans genome: Fe(III) reduction, acetate utilization, autotrophic growth, and degradation of aromatic compounds in a hyperthermophilic archaeon.</title>
        <authorList>
            <person name="Mardanov A.V."/>
            <person name="Slododkina G.B."/>
            <person name="Slobodkin A.I."/>
            <person name="Beletsky A.V."/>
            <person name="Gavrilov S.N."/>
            <person name="Kublanov I.V."/>
            <person name="Bonch-Osmolovskaya E.A."/>
            <person name="Skryabin K.G."/>
            <person name="Ravin N.V."/>
        </authorList>
    </citation>
    <scope>NUCLEOTIDE SEQUENCE [LARGE SCALE GENOMIC DNA]</scope>
    <source>
        <strain evidence="2 3">SBH6</strain>
    </source>
</reference>
<evidence type="ECO:0000313" key="2">
    <source>
        <dbReference type="EMBL" id="AIY90995.1"/>
    </source>
</evidence>
<accession>A0A0A7GFX7</accession>
<sequence>MFILWLLNLAGFGLAVFVYRVESILLWKLTGDYRVMSDMVKITVLGVSGKTVSNLLFSLASIPGSVLMGYTSCYAYLQADKKKVIVYWILINFLVTYAVVSRGFCGYAPWKC</sequence>
<protein>
    <submittedName>
        <fullName evidence="2">Uncharacterized protein</fullName>
    </submittedName>
</protein>
<keyword evidence="1" id="KW-1133">Transmembrane helix</keyword>
<keyword evidence="1" id="KW-0472">Membrane</keyword>
<evidence type="ECO:0000313" key="3">
    <source>
        <dbReference type="Proteomes" id="UP000030624"/>
    </source>
</evidence>
<proteinExistence type="predicted"/>
<keyword evidence="1" id="KW-0812">Transmembrane</keyword>
<evidence type="ECO:0000256" key="1">
    <source>
        <dbReference type="SAM" id="Phobius"/>
    </source>
</evidence>
<feature type="transmembrane region" description="Helical" evidence="1">
    <location>
        <begin position="84"/>
        <end position="110"/>
    </location>
</feature>
<feature type="transmembrane region" description="Helical" evidence="1">
    <location>
        <begin position="55"/>
        <end position="77"/>
    </location>
</feature>
<dbReference type="Proteomes" id="UP000030624">
    <property type="component" value="Chromosome"/>
</dbReference>
<dbReference type="HOGENOM" id="CLU_2140109_0_0_2"/>
<gene>
    <name evidence="2" type="ORF">GACE_1970</name>
</gene>
<dbReference type="EMBL" id="CP009552">
    <property type="protein sequence ID" value="AIY90995.1"/>
    <property type="molecule type" value="Genomic_DNA"/>
</dbReference>
<dbReference type="KEGG" id="gac:GACE_1970"/>